<gene>
    <name evidence="2" type="ORF">SAMN05428953_102592</name>
</gene>
<dbReference type="EMBL" id="FNEE01000002">
    <property type="protein sequence ID" value="SDI68464.1"/>
    <property type="molecule type" value="Genomic_DNA"/>
</dbReference>
<evidence type="ECO:0000256" key="1">
    <source>
        <dbReference type="SAM" id="MobiDB-lite"/>
    </source>
</evidence>
<proteinExistence type="predicted"/>
<evidence type="ECO:0000313" key="2">
    <source>
        <dbReference type="EMBL" id="SDI68464.1"/>
    </source>
</evidence>
<feature type="compositionally biased region" description="Basic and acidic residues" evidence="1">
    <location>
        <begin position="53"/>
        <end position="64"/>
    </location>
</feature>
<protein>
    <submittedName>
        <fullName evidence="2">Uncharacterized protein</fullName>
    </submittedName>
</protein>
<name>A0A1G8MKR0_9HYPH</name>
<evidence type="ECO:0000313" key="3">
    <source>
        <dbReference type="Proteomes" id="UP000198894"/>
    </source>
</evidence>
<feature type="region of interest" description="Disordered" evidence="1">
    <location>
        <begin position="49"/>
        <end position="70"/>
    </location>
</feature>
<organism evidence="2 3">
    <name type="scientific">Mesorhizobium muleiense</name>
    <dbReference type="NCBI Taxonomy" id="1004279"/>
    <lineage>
        <taxon>Bacteria</taxon>
        <taxon>Pseudomonadati</taxon>
        <taxon>Pseudomonadota</taxon>
        <taxon>Alphaproteobacteria</taxon>
        <taxon>Hyphomicrobiales</taxon>
        <taxon>Phyllobacteriaceae</taxon>
        <taxon>Mesorhizobium</taxon>
    </lineage>
</organism>
<dbReference type="Proteomes" id="UP000198894">
    <property type="component" value="Unassembled WGS sequence"/>
</dbReference>
<accession>A0A1G8MKR0</accession>
<sequence length="70" mass="7951">MWNKLHAVRFLPPKGDHTMLRFLIGLGALFAAFQIGREFGRTEAEVMQLPPVDDERRPAARNEAEFGEPT</sequence>
<reference evidence="3" key="1">
    <citation type="submission" date="2016-10" db="EMBL/GenBank/DDBJ databases">
        <authorList>
            <person name="Varghese N."/>
            <person name="Submissions S."/>
        </authorList>
    </citation>
    <scope>NUCLEOTIDE SEQUENCE [LARGE SCALE GENOMIC DNA]</scope>
    <source>
        <strain evidence="3">CGMCC 1.11022</strain>
    </source>
</reference>
<dbReference type="AlphaFoldDB" id="A0A1G8MKR0"/>
<keyword evidence="3" id="KW-1185">Reference proteome</keyword>